<feature type="non-terminal residue" evidence="3">
    <location>
        <position position="79"/>
    </location>
</feature>
<sequence>MSVVQSPNDDADGPPPQSPEYSEDVQTYLPGSQVFSSTGDVILVLQDDSKLRVQASILRNASETFRAMLGPHFNEGQNL</sequence>
<gene>
    <name evidence="3" type="ORF">IWX90DRAFT_427580</name>
</gene>
<proteinExistence type="predicted"/>
<protein>
    <recommendedName>
        <fullName evidence="2">BTB domain-containing protein</fullName>
    </recommendedName>
</protein>
<dbReference type="Proteomes" id="UP001456524">
    <property type="component" value="Unassembled WGS sequence"/>
</dbReference>
<reference evidence="3 4" key="1">
    <citation type="journal article" date="2022" name="G3 (Bethesda)">
        <title>Enemy or ally: a genomic approach to elucidate the lifestyle of Phyllosticta citrichinaensis.</title>
        <authorList>
            <person name="Buijs V.A."/>
            <person name="Groenewald J.Z."/>
            <person name="Haridas S."/>
            <person name="LaButti K.M."/>
            <person name="Lipzen A."/>
            <person name="Martin F.M."/>
            <person name="Barry K."/>
            <person name="Grigoriev I.V."/>
            <person name="Crous P.W."/>
            <person name="Seidl M.F."/>
        </authorList>
    </citation>
    <scope>NUCLEOTIDE SEQUENCE [LARGE SCALE GENOMIC DNA]</scope>
    <source>
        <strain evidence="3 4">CBS 129764</strain>
    </source>
</reference>
<name>A0ABR1XZL5_9PEZI</name>
<evidence type="ECO:0000313" key="3">
    <source>
        <dbReference type="EMBL" id="KAK8173664.1"/>
    </source>
</evidence>
<dbReference type="PROSITE" id="PS50097">
    <property type="entry name" value="BTB"/>
    <property type="match status" value="1"/>
</dbReference>
<keyword evidence="4" id="KW-1185">Reference proteome</keyword>
<dbReference type="EMBL" id="JBBWUH010000003">
    <property type="protein sequence ID" value="KAK8173664.1"/>
    <property type="molecule type" value="Genomic_DNA"/>
</dbReference>
<accession>A0ABR1XZL5</accession>
<organism evidence="3 4">
    <name type="scientific">Phyllosticta citrichinensis</name>
    <dbReference type="NCBI Taxonomy" id="1130410"/>
    <lineage>
        <taxon>Eukaryota</taxon>
        <taxon>Fungi</taxon>
        <taxon>Dikarya</taxon>
        <taxon>Ascomycota</taxon>
        <taxon>Pezizomycotina</taxon>
        <taxon>Dothideomycetes</taxon>
        <taxon>Dothideomycetes incertae sedis</taxon>
        <taxon>Botryosphaeriales</taxon>
        <taxon>Phyllostictaceae</taxon>
        <taxon>Phyllosticta</taxon>
    </lineage>
</organism>
<evidence type="ECO:0000256" key="1">
    <source>
        <dbReference type="SAM" id="MobiDB-lite"/>
    </source>
</evidence>
<dbReference type="InterPro" id="IPR000210">
    <property type="entry name" value="BTB/POZ_dom"/>
</dbReference>
<feature type="domain" description="BTB" evidence="2">
    <location>
        <begin position="39"/>
        <end position="79"/>
    </location>
</feature>
<evidence type="ECO:0000313" key="4">
    <source>
        <dbReference type="Proteomes" id="UP001456524"/>
    </source>
</evidence>
<feature type="region of interest" description="Disordered" evidence="1">
    <location>
        <begin position="1"/>
        <end position="24"/>
    </location>
</feature>
<comment type="caution">
    <text evidence="3">The sequence shown here is derived from an EMBL/GenBank/DDBJ whole genome shotgun (WGS) entry which is preliminary data.</text>
</comment>
<evidence type="ECO:0000259" key="2">
    <source>
        <dbReference type="PROSITE" id="PS50097"/>
    </source>
</evidence>